<reference evidence="10 11" key="1">
    <citation type="submission" date="2018-03" db="EMBL/GenBank/DDBJ databases">
        <title>Genomic Encyclopedia of Archaeal and Bacterial Type Strains, Phase II (KMG-II): from individual species to whole genera.</title>
        <authorList>
            <person name="Goeker M."/>
        </authorList>
    </citation>
    <scope>NUCLEOTIDE SEQUENCE [LARGE SCALE GENOMIC DNA]</scope>
    <source>
        <strain evidence="10 11">DSM 13175</strain>
    </source>
</reference>
<name>A0A2T0W0W5_9LACT</name>
<evidence type="ECO:0000259" key="9">
    <source>
        <dbReference type="PROSITE" id="PS51384"/>
    </source>
</evidence>
<organism evidence="10 11">
    <name type="scientific">Alkalibacterium olivapovliticus</name>
    <dbReference type="NCBI Taxonomy" id="99907"/>
    <lineage>
        <taxon>Bacteria</taxon>
        <taxon>Bacillati</taxon>
        <taxon>Bacillota</taxon>
        <taxon>Bacilli</taxon>
        <taxon>Lactobacillales</taxon>
        <taxon>Carnobacteriaceae</taxon>
        <taxon>Alkalibacterium</taxon>
    </lineage>
</organism>
<keyword evidence="11" id="KW-1185">Reference proteome</keyword>
<keyword evidence="7" id="KW-0408">Iron</keyword>
<evidence type="ECO:0000256" key="7">
    <source>
        <dbReference type="ARBA" id="ARBA00023004"/>
    </source>
</evidence>
<dbReference type="PRINTS" id="PR00371">
    <property type="entry name" value="FPNCR"/>
</dbReference>
<keyword evidence="3" id="KW-0001">2Fe-2S</keyword>
<dbReference type="InterPro" id="IPR017927">
    <property type="entry name" value="FAD-bd_FR_type"/>
</dbReference>
<gene>
    <name evidence="10" type="ORF">CLV38_12522</name>
</gene>
<dbReference type="Proteomes" id="UP000238205">
    <property type="component" value="Unassembled WGS sequence"/>
</dbReference>
<evidence type="ECO:0000256" key="4">
    <source>
        <dbReference type="ARBA" id="ARBA00022723"/>
    </source>
</evidence>
<dbReference type="Gene3D" id="2.40.30.10">
    <property type="entry name" value="Translation factors"/>
    <property type="match status" value="1"/>
</dbReference>
<dbReference type="PANTHER" id="PTHR47354:SF8">
    <property type="entry name" value="1,2-PHENYLACETYL-COA EPOXIDASE, SUBUNIT E"/>
    <property type="match status" value="1"/>
</dbReference>
<dbReference type="InterPro" id="IPR039261">
    <property type="entry name" value="FNR_nucleotide-bd"/>
</dbReference>
<evidence type="ECO:0000256" key="1">
    <source>
        <dbReference type="ARBA" id="ARBA00001974"/>
    </source>
</evidence>
<dbReference type="PANTHER" id="PTHR47354">
    <property type="entry name" value="NADH OXIDOREDUCTASE HCR"/>
    <property type="match status" value="1"/>
</dbReference>
<keyword evidence="6" id="KW-0560">Oxidoreductase</keyword>
<dbReference type="Pfam" id="PF08022">
    <property type="entry name" value="FAD_binding_8"/>
    <property type="match status" value="1"/>
</dbReference>
<keyword evidence="4" id="KW-0479">Metal-binding</keyword>
<evidence type="ECO:0000313" key="10">
    <source>
        <dbReference type="EMBL" id="PRY78651.1"/>
    </source>
</evidence>
<dbReference type="Pfam" id="PF00175">
    <property type="entry name" value="NAD_binding_1"/>
    <property type="match status" value="1"/>
</dbReference>
<evidence type="ECO:0000256" key="2">
    <source>
        <dbReference type="ARBA" id="ARBA00022630"/>
    </source>
</evidence>
<dbReference type="GO" id="GO:0051537">
    <property type="term" value="F:2 iron, 2 sulfur cluster binding"/>
    <property type="evidence" value="ECO:0007669"/>
    <property type="project" value="UniProtKB-KW"/>
</dbReference>
<evidence type="ECO:0000256" key="5">
    <source>
        <dbReference type="ARBA" id="ARBA00022827"/>
    </source>
</evidence>
<evidence type="ECO:0000313" key="11">
    <source>
        <dbReference type="Proteomes" id="UP000238205"/>
    </source>
</evidence>
<proteinExistence type="predicted"/>
<keyword evidence="5" id="KW-0274">FAD</keyword>
<keyword evidence="8" id="KW-0411">Iron-sulfur</keyword>
<dbReference type="EMBL" id="PVTO01000025">
    <property type="protein sequence ID" value="PRY78651.1"/>
    <property type="molecule type" value="Genomic_DNA"/>
</dbReference>
<comment type="caution">
    <text evidence="10">The sequence shown here is derived from an EMBL/GenBank/DDBJ whole genome shotgun (WGS) entry which is preliminary data.</text>
</comment>
<dbReference type="AlphaFoldDB" id="A0A2T0W0W5"/>
<sequence>MSKWNDLFNIFKKQPLNFIKYYKEQNDVYTFLFEKPTGLDWKSGQHGLFDITHKKIKNRTRPFSIASTSSEDQIQITTKIGKNKSEFKQALLGLEQGMQIQLSGAVGSFYLKDSSPTLLIAGGIGVTPFRSILKQLEHDKNLKNQNVTLLYLSNNEDFLFKKDLDQAASIENISVSSFHSREEVFKEIQSFIDIHGNGGRYFTAGPTSFVQSVTNYLKENKVSKRQIKKDDFYGYTGNHL</sequence>
<dbReference type="InterPro" id="IPR017938">
    <property type="entry name" value="Riboflavin_synthase-like_b-brl"/>
</dbReference>
<dbReference type="InterPro" id="IPR001709">
    <property type="entry name" value="Flavoprot_Pyr_Nucl_cyt_Rdtase"/>
</dbReference>
<dbReference type="CDD" id="cd00322">
    <property type="entry name" value="FNR_like"/>
    <property type="match status" value="1"/>
</dbReference>
<dbReference type="GO" id="GO:0016491">
    <property type="term" value="F:oxidoreductase activity"/>
    <property type="evidence" value="ECO:0007669"/>
    <property type="project" value="UniProtKB-KW"/>
</dbReference>
<dbReference type="Gene3D" id="3.40.50.80">
    <property type="entry name" value="Nucleotide-binding domain of ferredoxin-NADP reductase (FNR) module"/>
    <property type="match status" value="1"/>
</dbReference>
<keyword evidence="2" id="KW-0285">Flavoprotein</keyword>
<evidence type="ECO:0000256" key="6">
    <source>
        <dbReference type="ARBA" id="ARBA00023002"/>
    </source>
</evidence>
<dbReference type="PRINTS" id="PR00410">
    <property type="entry name" value="PHEHYDRXLASE"/>
</dbReference>
<protein>
    <submittedName>
        <fullName evidence="10">Ferredoxin-NADP reductase</fullName>
    </submittedName>
</protein>
<dbReference type="GO" id="GO:0046872">
    <property type="term" value="F:metal ion binding"/>
    <property type="evidence" value="ECO:0007669"/>
    <property type="project" value="UniProtKB-KW"/>
</dbReference>
<evidence type="ECO:0000256" key="8">
    <source>
        <dbReference type="ARBA" id="ARBA00023014"/>
    </source>
</evidence>
<dbReference type="SUPFAM" id="SSF52343">
    <property type="entry name" value="Ferredoxin reductase-like, C-terminal NADP-linked domain"/>
    <property type="match status" value="1"/>
</dbReference>
<comment type="cofactor">
    <cofactor evidence="1">
        <name>FAD</name>
        <dbReference type="ChEBI" id="CHEBI:57692"/>
    </cofactor>
</comment>
<dbReference type="InterPro" id="IPR013112">
    <property type="entry name" value="FAD-bd_8"/>
</dbReference>
<dbReference type="GO" id="GO:0050660">
    <property type="term" value="F:flavin adenine dinucleotide binding"/>
    <property type="evidence" value="ECO:0007669"/>
    <property type="project" value="TreeGrafter"/>
</dbReference>
<accession>A0A2T0W0W5</accession>
<dbReference type="RefSeq" id="WP_106195395.1">
    <property type="nucleotide sequence ID" value="NZ_PVTO01000025.1"/>
</dbReference>
<dbReference type="SUPFAM" id="SSF63380">
    <property type="entry name" value="Riboflavin synthase domain-like"/>
    <property type="match status" value="1"/>
</dbReference>
<dbReference type="InterPro" id="IPR050415">
    <property type="entry name" value="MRET"/>
</dbReference>
<dbReference type="OrthoDB" id="573132at2"/>
<feature type="domain" description="FAD-binding FR-type" evidence="9">
    <location>
        <begin position="3"/>
        <end position="112"/>
    </location>
</feature>
<dbReference type="InterPro" id="IPR001433">
    <property type="entry name" value="OxRdtase_FAD/NAD-bd"/>
</dbReference>
<evidence type="ECO:0000256" key="3">
    <source>
        <dbReference type="ARBA" id="ARBA00022714"/>
    </source>
</evidence>
<dbReference type="PROSITE" id="PS51384">
    <property type="entry name" value="FAD_FR"/>
    <property type="match status" value="1"/>
</dbReference>